<comment type="caution">
    <text evidence="3">The sequence shown here is derived from an EMBL/GenBank/DDBJ whole genome shotgun (WGS) entry which is preliminary data.</text>
</comment>
<dbReference type="EMBL" id="BAABJP010000007">
    <property type="protein sequence ID" value="GAA5150582.1"/>
    <property type="molecule type" value="Genomic_DNA"/>
</dbReference>
<dbReference type="Pfam" id="PF13556">
    <property type="entry name" value="HTH_30"/>
    <property type="match status" value="1"/>
</dbReference>
<evidence type="ECO:0000313" key="4">
    <source>
        <dbReference type="Proteomes" id="UP001428817"/>
    </source>
</evidence>
<name>A0ABP9PQK1_9PSEU</name>
<dbReference type="RefSeq" id="WP_185064293.1">
    <property type="nucleotide sequence ID" value="NZ_BAABJP010000007.1"/>
</dbReference>
<dbReference type="PANTHER" id="PTHR33744:SF17">
    <property type="entry name" value="CONSERVED PROTEIN"/>
    <property type="match status" value="1"/>
</dbReference>
<gene>
    <name evidence="3" type="ORF">GCM10023321_16220</name>
</gene>
<organism evidence="3 4">
    <name type="scientific">Pseudonocardia eucalypti</name>
    <dbReference type="NCBI Taxonomy" id="648755"/>
    <lineage>
        <taxon>Bacteria</taxon>
        <taxon>Bacillati</taxon>
        <taxon>Actinomycetota</taxon>
        <taxon>Actinomycetes</taxon>
        <taxon>Pseudonocardiales</taxon>
        <taxon>Pseudonocardiaceae</taxon>
        <taxon>Pseudonocardia</taxon>
    </lineage>
</organism>
<reference evidence="4" key="1">
    <citation type="journal article" date="2019" name="Int. J. Syst. Evol. Microbiol.">
        <title>The Global Catalogue of Microorganisms (GCM) 10K type strain sequencing project: providing services to taxonomists for standard genome sequencing and annotation.</title>
        <authorList>
            <consortium name="The Broad Institute Genomics Platform"/>
            <consortium name="The Broad Institute Genome Sequencing Center for Infectious Disease"/>
            <person name="Wu L."/>
            <person name="Ma J."/>
        </authorList>
    </citation>
    <scope>NUCLEOTIDE SEQUENCE [LARGE SCALE GENOMIC DNA]</scope>
    <source>
        <strain evidence="4">JCM 18303</strain>
    </source>
</reference>
<protein>
    <submittedName>
        <fullName evidence="3">Helix-turn-helix domain-containing protein</fullName>
    </submittedName>
</protein>
<sequence length="553" mass="58513">MTLLDERPAAPERGEPAVVTLLGLLAGAHRFDVLAAPRGLDVPVTGVTIWDAHAPDRLCRGDLVLAPDAARPDLLLPEAGRAGVSAVLVKGVDDLPAWRELAEHARVALLLAAGELCWDDICLTARALLPAARLTAPAERPHEPGRLFELAEAAAVALRAPVLITDAELRVLAFAHRDQPLDPLRVKTILARRVPESGRDWLTRTGELARLRHTREPVRLTPPGGSPRLVAPVLARDSVVGYVSVAEADRLLSAEELAVAADVAASAAPAFLPDPPAAAPDEDLLVSRLLRGVLAGRGALRPLTERLRPARSGRRVTAAGRTGCDGTAAGRTEGPATAEAAGEWFLIGFGGSSDLPDHGLLARCARLTCPGATAVGLDGRVFVLAGYPGPAGAVRLAERLRSRYAEFGGPGLATCLSEPFGPDGDPASLSRDLARALDLPPDGIGRLEELRPRLVLAELAELTADHPNLLASGPLASLRRADAARYTDHLDTLLAFFDAGADLGAAAKRLCIHRNTLRYRMRRIETLGGFDLADPVARFTTELQVRLARATAR</sequence>
<evidence type="ECO:0000259" key="2">
    <source>
        <dbReference type="Pfam" id="PF13556"/>
    </source>
</evidence>
<dbReference type="Gene3D" id="1.10.10.2840">
    <property type="entry name" value="PucR C-terminal helix-turn-helix domain"/>
    <property type="match status" value="1"/>
</dbReference>
<evidence type="ECO:0000313" key="3">
    <source>
        <dbReference type="EMBL" id="GAA5150582.1"/>
    </source>
</evidence>
<accession>A0ABP9PQK1</accession>
<keyword evidence="4" id="KW-1185">Reference proteome</keyword>
<dbReference type="InterPro" id="IPR042070">
    <property type="entry name" value="PucR_C-HTH_sf"/>
</dbReference>
<dbReference type="PANTHER" id="PTHR33744">
    <property type="entry name" value="CARBOHYDRATE DIACID REGULATOR"/>
    <property type="match status" value="1"/>
</dbReference>
<feature type="domain" description="PucR C-terminal helix-turn-helix" evidence="2">
    <location>
        <begin position="490"/>
        <end position="546"/>
    </location>
</feature>
<proteinExistence type="predicted"/>
<feature type="region of interest" description="Disordered" evidence="1">
    <location>
        <begin position="310"/>
        <end position="333"/>
    </location>
</feature>
<evidence type="ECO:0000256" key="1">
    <source>
        <dbReference type="SAM" id="MobiDB-lite"/>
    </source>
</evidence>
<dbReference type="InterPro" id="IPR025736">
    <property type="entry name" value="PucR_C-HTH_dom"/>
</dbReference>
<dbReference type="Proteomes" id="UP001428817">
    <property type="component" value="Unassembled WGS sequence"/>
</dbReference>
<dbReference type="InterPro" id="IPR051448">
    <property type="entry name" value="CdaR-like_regulators"/>
</dbReference>